<sequence length="110" mass="13120">MKEIEKIKRPTAVLIFWLSLLILIFFFRAFLFRSTGWFTIASSERNELFQQTIRLYVSGAAHPKIKIINILTQRKRERDCRQYINNLKEKERYDSASFASDPRFISSKKV</sequence>
<evidence type="ECO:0000313" key="3">
    <source>
        <dbReference type="Proteomes" id="UP001234178"/>
    </source>
</evidence>
<keyword evidence="1" id="KW-1133">Transmembrane helix</keyword>
<organism evidence="2 3">
    <name type="scientific">Daphnia magna</name>
    <dbReference type="NCBI Taxonomy" id="35525"/>
    <lineage>
        <taxon>Eukaryota</taxon>
        <taxon>Metazoa</taxon>
        <taxon>Ecdysozoa</taxon>
        <taxon>Arthropoda</taxon>
        <taxon>Crustacea</taxon>
        <taxon>Branchiopoda</taxon>
        <taxon>Diplostraca</taxon>
        <taxon>Cladocera</taxon>
        <taxon>Anomopoda</taxon>
        <taxon>Daphniidae</taxon>
        <taxon>Daphnia</taxon>
    </lineage>
</organism>
<protein>
    <submittedName>
        <fullName evidence="2">Uncharacterized protein</fullName>
    </submittedName>
</protein>
<accession>A0ABQ9ZFX8</accession>
<dbReference type="EMBL" id="JAOYFB010000003">
    <property type="protein sequence ID" value="KAK4011842.1"/>
    <property type="molecule type" value="Genomic_DNA"/>
</dbReference>
<keyword evidence="1" id="KW-0812">Transmembrane</keyword>
<dbReference type="Proteomes" id="UP001234178">
    <property type="component" value="Unassembled WGS sequence"/>
</dbReference>
<evidence type="ECO:0000313" key="2">
    <source>
        <dbReference type="EMBL" id="KAK4011842.1"/>
    </source>
</evidence>
<evidence type="ECO:0000256" key="1">
    <source>
        <dbReference type="SAM" id="Phobius"/>
    </source>
</evidence>
<keyword evidence="1" id="KW-0472">Membrane</keyword>
<feature type="transmembrane region" description="Helical" evidence="1">
    <location>
        <begin position="12"/>
        <end position="31"/>
    </location>
</feature>
<reference evidence="2 3" key="1">
    <citation type="journal article" date="2023" name="Nucleic Acids Res.">
        <title>The hologenome of Daphnia magna reveals possible DNA methylation and microbiome-mediated evolution of the host genome.</title>
        <authorList>
            <person name="Chaturvedi A."/>
            <person name="Li X."/>
            <person name="Dhandapani V."/>
            <person name="Marshall H."/>
            <person name="Kissane S."/>
            <person name="Cuenca-Cambronero M."/>
            <person name="Asole G."/>
            <person name="Calvet F."/>
            <person name="Ruiz-Romero M."/>
            <person name="Marangio P."/>
            <person name="Guigo R."/>
            <person name="Rago D."/>
            <person name="Mirbahai L."/>
            <person name="Eastwood N."/>
            <person name="Colbourne J.K."/>
            <person name="Zhou J."/>
            <person name="Mallon E."/>
            <person name="Orsini L."/>
        </authorList>
    </citation>
    <scope>NUCLEOTIDE SEQUENCE [LARGE SCALE GENOMIC DNA]</scope>
    <source>
        <strain evidence="2">LRV0_1</strain>
    </source>
</reference>
<name>A0ABQ9ZFX8_9CRUS</name>
<gene>
    <name evidence="2" type="ORF">OUZ56_020954</name>
</gene>
<proteinExistence type="predicted"/>
<comment type="caution">
    <text evidence="2">The sequence shown here is derived from an EMBL/GenBank/DDBJ whole genome shotgun (WGS) entry which is preliminary data.</text>
</comment>
<keyword evidence="3" id="KW-1185">Reference proteome</keyword>